<protein>
    <submittedName>
        <fullName evidence="1">Uncharacterized protein</fullName>
    </submittedName>
</protein>
<evidence type="ECO:0000313" key="2">
    <source>
        <dbReference type="Proteomes" id="UP000004477"/>
    </source>
</evidence>
<proteinExistence type="predicted"/>
<dbReference type="STRING" id="537011.PREVCOP_06861"/>
<dbReference type="AlphaFoldDB" id="D1PHY4"/>
<accession>D1PHY4</accession>
<gene>
    <name evidence="1" type="ORF">PREVCOP_06861</name>
</gene>
<dbReference type="EMBL" id="ACBX02000064">
    <property type="protein sequence ID" value="EFB33680.1"/>
    <property type="molecule type" value="Genomic_DNA"/>
</dbReference>
<evidence type="ECO:0000313" key="1">
    <source>
        <dbReference type="EMBL" id="EFB33680.1"/>
    </source>
</evidence>
<dbReference type="Proteomes" id="UP000004477">
    <property type="component" value="Unassembled WGS sequence"/>
</dbReference>
<comment type="caution">
    <text evidence="1">The sequence shown here is derived from an EMBL/GenBank/DDBJ whole genome shotgun (WGS) entry which is preliminary data.</text>
</comment>
<reference evidence="1" key="1">
    <citation type="submission" date="2009-11" db="EMBL/GenBank/DDBJ databases">
        <authorList>
            <person name="Weinstock G."/>
            <person name="Sodergren E."/>
            <person name="Clifton S."/>
            <person name="Fulton L."/>
            <person name="Fulton B."/>
            <person name="Courtney L."/>
            <person name="Fronick C."/>
            <person name="Harrison M."/>
            <person name="Strong C."/>
            <person name="Farmer C."/>
            <person name="Delahaunty K."/>
            <person name="Markovic C."/>
            <person name="Hall O."/>
            <person name="Minx P."/>
            <person name="Tomlinson C."/>
            <person name="Mitreva M."/>
            <person name="Nelson J."/>
            <person name="Hou S."/>
            <person name="Wollam A."/>
            <person name="Pepin K.H."/>
            <person name="Johnson M."/>
            <person name="Bhonagiri V."/>
            <person name="Nash W.E."/>
            <person name="Warren W."/>
            <person name="Chinwalla A."/>
            <person name="Mardis E.R."/>
            <person name="Wilson R.K."/>
        </authorList>
    </citation>
    <scope>NUCLEOTIDE SEQUENCE [LARGE SCALE GENOMIC DNA]</scope>
    <source>
        <strain evidence="1">DSM 18205</strain>
    </source>
</reference>
<keyword evidence="2" id="KW-1185">Reference proteome</keyword>
<sequence length="55" mass="6193">MVQGVLLAFSLRSASSLSFGRGDKDAESGDVDYKYHHIIKDLYATFSSWHIDPYP</sequence>
<dbReference type="PaxDb" id="537011-PREVCOP_06861"/>
<organism evidence="1 2">
    <name type="scientific">Segatella copri DSM 18205</name>
    <dbReference type="NCBI Taxonomy" id="537011"/>
    <lineage>
        <taxon>Bacteria</taxon>
        <taxon>Pseudomonadati</taxon>
        <taxon>Bacteroidota</taxon>
        <taxon>Bacteroidia</taxon>
        <taxon>Bacteroidales</taxon>
        <taxon>Prevotellaceae</taxon>
        <taxon>Segatella</taxon>
    </lineage>
</organism>
<dbReference type="HOGENOM" id="CLU_3028453_0_0_10"/>
<name>D1PHY4_9BACT</name>